<comment type="caution">
    <text evidence="2">The sequence shown here is derived from an EMBL/GenBank/DDBJ whole genome shotgun (WGS) entry which is preliminary data.</text>
</comment>
<keyword evidence="1" id="KW-1133">Transmembrane helix</keyword>
<keyword evidence="3" id="KW-1185">Reference proteome</keyword>
<dbReference type="AlphaFoldDB" id="W2UZV7"/>
<evidence type="ECO:0000256" key="1">
    <source>
        <dbReference type="SAM" id="Phobius"/>
    </source>
</evidence>
<reference evidence="2 3" key="1">
    <citation type="journal article" date="2013" name="PLoS ONE">
        <title>Bacterial endosymbiosis in a chordate host: long-term co-evolution and conservation of secondary metabolism.</title>
        <authorList>
            <person name="Kwan J.C."/>
            <person name="Schmidt E.W."/>
        </authorList>
    </citation>
    <scope>NUCLEOTIDE SEQUENCE [LARGE SCALE GENOMIC DNA]</scope>
    <source>
        <strain evidence="3">L6</strain>
    </source>
</reference>
<feature type="transmembrane region" description="Helical" evidence="1">
    <location>
        <begin position="40"/>
        <end position="59"/>
    </location>
</feature>
<evidence type="ECO:0000313" key="2">
    <source>
        <dbReference type="EMBL" id="ETO91395.1"/>
    </source>
</evidence>
<evidence type="ECO:0008006" key="4">
    <source>
        <dbReference type="Google" id="ProtNLM"/>
    </source>
</evidence>
<dbReference type="EMBL" id="AXCJ01000005">
    <property type="protein sequence ID" value="ETO91395.1"/>
    <property type="molecule type" value="Genomic_DNA"/>
</dbReference>
<name>W2UZV7_9RICK</name>
<organism evidence="2 3">
    <name type="scientific">Candidatus Xenolissoclinum pacificiensis L6</name>
    <dbReference type="NCBI Taxonomy" id="1401685"/>
    <lineage>
        <taxon>Bacteria</taxon>
        <taxon>Pseudomonadati</taxon>
        <taxon>Pseudomonadota</taxon>
        <taxon>Alphaproteobacteria</taxon>
        <taxon>Rickettsiales</taxon>
        <taxon>Anaplasmataceae</taxon>
        <taxon>Candidatus Xenolissoclinum</taxon>
    </lineage>
</organism>
<sequence length="171" mass="20378">MKHFYSNCFVLSSVLIFVLLTVLLDNIVPRASYFISLDMILIYLLFMANISLYPYFLLYSVLVDVIYGFPIAFHVMLYVLLHVLCCYLYRDSRNIFGQYFNIRSNIFRFLVIKSVTVFLRGIFVWLYYGYAVTIQEIFIGVVSSVVMYTFCAIYINKLYIYCEKKYYARYI</sequence>
<feature type="transmembrane region" description="Helical" evidence="1">
    <location>
        <begin position="65"/>
        <end position="89"/>
    </location>
</feature>
<protein>
    <recommendedName>
        <fullName evidence="4">Rod shape-determining protein MreD</fullName>
    </recommendedName>
</protein>
<feature type="transmembrane region" description="Helical" evidence="1">
    <location>
        <begin position="110"/>
        <end position="131"/>
    </location>
</feature>
<accession>W2UZV7</accession>
<gene>
    <name evidence="2" type="ORF">P857_310</name>
</gene>
<keyword evidence="1" id="KW-0472">Membrane</keyword>
<feature type="transmembrane region" description="Helical" evidence="1">
    <location>
        <begin position="137"/>
        <end position="155"/>
    </location>
</feature>
<feature type="transmembrane region" description="Helical" evidence="1">
    <location>
        <begin position="6"/>
        <end position="28"/>
    </location>
</feature>
<dbReference type="Proteomes" id="UP000018951">
    <property type="component" value="Unassembled WGS sequence"/>
</dbReference>
<proteinExistence type="predicted"/>
<dbReference type="STRING" id="1401685.P857_310"/>
<keyword evidence="1" id="KW-0812">Transmembrane</keyword>
<evidence type="ECO:0000313" key="3">
    <source>
        <dbReference type="Proteomes" id="UP000018951"/>
    </source>
</evidence>